<sequence>MQNFRNILICGISFFALSSCAGNEDYLQQSIAAFGPEDCEPVVEQQIDRLKIDRNKISNIDYLTYHISEGDSGEEYNYQGWVSFNNCKGNFVVDMNKSCQILKTYSLGNCRMEDIVAQN</sequence>
<proteinExistence type="predicted"/>
<dbReference type="RefSeq" id="WP_161313781.1">
    <property type="nucleotide sequence ID" value="NZ_WTUW01000001.1"/>
</dbReference>
<keyword evidence="1" id="KW-0732">Signal</keyword>
<dbReference type="PROSITE" id="PS51257">
    <property type="entry name" value="PROKAR_LIPOPROTEIN"/>
    <property type="match status" value="1"/>
</dbReference>
<feature type="chain" id="PRO_5026744943" description="Lipoprotein" evidence="1">
    <location>
        <begin position="22"/>
        <end position="119"/>
    </location>
</feature>
<evidence type="ECO:0000313" key="2">
    <source>
        <dbReference type="EMBL" id="MZR29299.1"/>
    </source>
</evidence>
<reference evidence="2 3" key="1">
    <citation type="submission" date="2019-12" db="EMBL/GenBank/DDBJ databases">
        <title>Snethiella sp. nov. sp. isolated from sea sand.</title>
        <authorList>
            <person name="Kim J."/>
            <person name="Jeong S.E."/>
            <person name="Jung H.S."/>
            <person name="Jeon C.O."/>
        </authorList>
    </citation>
    <scope>NUCLEOTIDE SEQUENCE [LARGE SCALE GENOMIC DNA]</scope>
    <source>
        <strain evidence="2 3">DP05</strain>
    </source>
</reference>
<evidence type="ECO:0000313" key="3">
    <source>
        <dbReference type="Proteomes" id="UP000476030"/>
    </source>
</evidence>
<dbReference type="Proteomes" id="UP000476030">
    <property type="component" value="Unassembled WGS sequence"/>
</dbReference>
<dbReference type="AlphaFoldDB" id="A0A6L8W3M7"/>
<evidence type="ECO:0008006" key="4">
    <source>
        <dbReference type="Google" id="ProtNLM"/>
    </source>
</evidence>
<accession>A0A6L8W3M7</accession>
<organism evidence="2 3">
    <name type="scientific">Sneathiella litorea</name>
    <dbReference type="NCBI Taxonomy" id="2606216"/>
    <lineage>
        <taxon>Bacteria</taxon>
        <taxon>Pseudomonadati</taxon>
        <taxon>Pseudomonadota</taxon>
        <taxon>Alphaproteobacteria</taxon>
        <taxon>Sneathiellales</taxon>
        <taxon>Sneathiellaceae</taxon>
        <taxon>Sneathiella</taxon>
    </lineage>
</organism>
<keyword evidence="3" id="KW-1185">Reference proteome</keyword>
<name>A0A6L8W3M7_9PROT</name>
<gene>
    <name evidence="2" type="ORF">GQE98_01495</name>
</gene>
<dbReference type="EMBL" id="WTUW01000001">
    <property type="protein sequence ID" value="MZR29299.1"/>
    <property type="molecule type" value="Genomic_DNA"/>
</dbReference>
<comment type="caution">
    <text evidence="2">The sequence shown here is derived from an EMBL/GenBank/DDBJ whole genome shotgun (WGS) entry which is preliminary data.</text>
</comment>
<feature type="signal peptide" evidence="1">
    <location>
        <begin position="1"/>
        <end position="21"/>
    </location>
</feature>
<evidence type="ECO:0000256" key="1">
    <source>
        <dbReference type="SAM" id="SignalP"/>
    </source>
</evidence>
<protein>
    <recommendedName>
        <fullName evidence="4">Lipoprotein</fullName>
    </recommendedName>
</protein>